<dbReference type="CDD" id="cd06661">
    <property type="entry name" value="GGCT_like"/>
    <property type="match status" value="1"/>
</dbReference>
<evidence type="ECO:0000313" key="2">
    <source>
        <dbReference type="EMBL" id="OCB78760.1"/>
    </source>
</evidence>
<dbReference type="InterPro" id="IPR036568">
    <property type="entry name" value="GGCT-like_sf"/>
</dbReference>
<proteinExistence type="predicted"/>
<evidence type="ECO:0000259" key="1">
    <source>
        <dbReference type="Pfam" id="PF06094"/>
    </source>
</evidence>
<dbReference type="RefSeq" id="WP_066331715.1">
    <property type="nucleotide sequence ID" value="NZ_CP017688.1"/>
</dbReference>
<keyword evidence="3" id="KW-1185">Reference proteome</keyword>
<dbReference type="SUPFAM" id="SSF110857">
    <property type="entry name" value="Gamma-glutamyl cyclotransferase-like"/>
    <property type="match status" value="1"/>
</dbReference>
<gene>
    <name evidence="2" type="ORF">LPBF_01845</name>
</gene>
<dbReference type="InterPro" id="IPR009288">
    <property type="entry name" value="AIG2-like_dom"/>
</dbReference>
<accession>A0A1B9E9X5</accession>
<dbReference type="AlphaFoldDB" id="A0A1B9E9X5"/>
<name>A0A1B9E9X5_9FLAO</name>
<dbReference type="InterPro" id="IPR013024">
    <property type="entry name" value="GGCT-like"/>
</dbReference>
<comment type="caution">
    <text evidence="2">The sequence shown here is derived from an EMBL/GenBank/DDBJ whole genome shotgun (WGS) entry which is preliminary data.</text>
</comment>
<protein>
    <recommendedName>
        <fullName evidence="1">Gamma-glutamylcyclotransferase AIG2-like domain-containing protein</fullName>
    </recommendedName>
</protein>
<sequence length="106" mass="12114">MEKLFAYGTLKDIDVQEKIFGRTLTGTPETLQGYILKEIKIEEEFGMEPYPIIEPSQNPQDSVSGMIYSLSLSELQLADTYEGKFYKRTQVALAPNQTIWVYIAKL</sequence>
<dbReference type="Proteomes" id="UP000093510">
    <property type="component" value="Unassembled WGS sequence"/>
</dbReference>
<evidence type="ECO:0000313" key="3">
    <source>
        <dbReference type="Proteomes" id="UP000093510"/>
    </source>
</evidence>
<reference evidence="2 3" key="1">
    <citation type="submission" date="2016-03" db="EMBL/GenBank/DDBJ databases">
        <authorList>
            <person name="Ploux O."/>
        </authorList>
    </citation>
    <scope>NUCLEOTIDE SEQUENCE [LARGE SCALE GENOMIC DNA]</scope>
    <source>
        <strain evidence="2 3">LPB0076</strain>
    </source>
</reference>
<feature type="domain" description="Gamma-glutamylcyclotransferase AIG2-like" evidence="1">
    <location>
        <begin position="4"/>
        <end position="104"/>
    </location>
</feature>
<organism evidence="2 3">
    <name type="scientific">Flavobacterium crassostreae</name>
    <dbReference type="NCBI Taxonomy" id="1763534"/>
    <lineage>
        <taxon>Bacteria</taxon>
        <taxon>Pseudomonadati</taxon>
        <taxon>Bacteroidota</taxon>
        <taxon>Flavobacteriia</taxon>
        <taxon>Flavobacteriales</taxon>
        <taxon>Flavobacteriaceae</taxon>
        <taxon>Flavobacterium</taxon>
    </lineage>
</organism>
<dbReference type="EMBL" id="LVEP01000002">
    <property type="protein sequence ID" value="OCB78760.1"/>
    <property type="molecule type" value="Genomic_DNA"/>
</dbReference>
<dbReference type="Gene3D" id="3.10.490.10">
    <property type="entry name" value="Gamma-glutamyl cyclotransferase-like"/>
    <property type="match status" value="1"/>
</dbReference>
<dbReference type="Pfam" id="PF06094">
    <property type="entry name" value="GGACT"/>
    <property type="match status" value="1"/>
</dbReference>
<dbReference type="STRING" id="1763534.GCA_001831475_01590"/>
<dbReference type="OrthoDB" id="9798388at2"/>